<feature type="site" description="Important for substrate specificity" evidence="4">
    <location>
        <position position="174"/>
    </location>
</feature>
<comment type="function">
    <text evidence="4">Purine nucleoside phosphorylase involved in purine salvage.</text>
</comment>
<dbReference type="EC" id="2.4.2.1" evidence="4"/>
<dbReference type="GO" id="GO:0019509">
    <property type="term" value="P:L-methionine salvage from methylthioadenosine"/>
    <property type="evidence" value="ECO:0007669"/>
    <property type="project" value="TreeGrafter"/>
</dbReference>
<dbReference type="GO" id="GO:0006166">
    <property type="term" value="P:purine ribonucleoside salvage"/>
    <property type="evidence" value="ECO:0007669"/>
    <property type="project" value="UniProtKB-UniRule"/>
</dbReference>
<evidence type="ECO:0000256" key="2">
    <source>
        <dbReference type="ARBA" id="ARBA00022679"/>
    </source>
</evidence>
<dbReference type="GO" id="GO:0017061">
    <property type="term" value="F:S-methyl-5-thioadenosine phosphorylase activity"/>
    <property type="evidence" value="ECO:0007669"/>
    <property type="project" value="InterPro"/>
</dbReference>
<evidence type="ECO:0000256" key="1">
    <source>
        <dbReference type="ARBA" id="ARBA00022676"/>
    </source>
</evidence>
<feature type="domain" description="Nucleoside phosphorylase" evidence="5">
    <location>
        <begin position="7"/>
        <end position="250"/>
    </location>
</feature>
<dbReference type="InterPro" id="IPR035994">
    <property type="entry name" value="Nucleoside_phosphorylase_sf"/>
</dbReference>
<feature type="binding site" evidence="4">
    <location>
        <begin position="56"/>
        <end position="57"/>
    </location>
    <ligand>
        <name>phosphate</name>
        <dbReference type="ChEBI" id="CHEBI:43474"/>
    </ligand>
</feature>
<evidence type="ECO:0000256" key="3">
    <source>
        <dbReference type="ARBA" id="ARBA00022726"/>
    </source>
</evidence>
<dbReference type="FunFam" id="3.40.50.1580:FF:000012">
    <property type="entry name" value="Probable 6-oxopurine nucleoside phosphorylase"/>
    <property type="match status" value="1"/>
</dbReference>
<dbReference type="GO" id="GO:0005634">
    <property type="term" value="C:nucleus"/>
    <property type="evidence" value="ECO:0007669"/>
    <property type="project" value="UniProtKB-SubCell"/>
</dbReference>
<dbReference type="EMBL" id="GFDF01002890">
    <property type="protein sequence ID" value="JAV11194.1"/>
    <property type="molecule type" value="Transcribed_RNA"/>
</dbReference>
<feature type="site" description="Important for substrate specificity" evidence="4">
    <location>
        <position position="228"/>
    </location>
</feature>
<reference evidence="6" key="1">
    <citation type="submission" date="2016-12" db="EMBL/GenBank/DDBJ databases">
        <title>An insight into the sialome and mialome of the sand fly, Nyssomyia neivai.</title>
        <authorList>
            <person name="Sebastian V."/>
            <person name="Goulart T.M."/>
            <person name="Oliveira W."/>
            <person name="Calvo E."/>
            <person name="Oliveira L.F."/>
            <person name="Pinto M.C."/>
            <person name="Rosselino A.M."/>
            <person name="Ribeiro J.M."/>
        </authorList>
    </citation>
    <scope>NUCLEOTIDE SEQUENCE</scope>
</reference>
<feature type="binding site" evidence="4">
    <location>
        <position position="14"/>
    </location>
    <ligand>
        <name>phosphate</name>
        <dbReference type="ChEBI" id="CHEBI:43474"/>
    </ligand>
</feature>
<dbReference type="GO" id="GO:0005829">
    <property type="term" value="C:cytosol"/>
    <property type="evidence" value="ECO:0007669"/>
    <property type="project" value="TreeGrafter"/>
</dbReference>
<protein>
    <recommendedName>
        <fullName evidence="4">Purine nucleoside phosphorylase</fullName>
        <shortName evidence="4">PNP</shortName>
        <ecNumber evidence="4">2.4.2.1</ecNumber>
    </recommendedName>
</protein>
<accession>A0A1L8DXQ8</accession>
<keyword evidence="2 4" id="KW-0808">Transferase</keyword>
<keyword evidence="3 4" id="KW-0660">Purine salvage</keyword>
<feature type="binding site" evidence="4">
    <location>
        <begin position="89"/>
        <end position="90"/>
    </location>
    <ligand>
        <name>phosphate</name>
        <dbReference type="ChEBI" id="CHEBI:43474"/>
    </ligand>
</feature>
<dbReference type="UniPathway" id="UPA00606"/>
<comment type="similarity">
    <text evidence="4">Belongs to the PNP/MTAP phosphorylase family. MTAP subfamily.</text>
</comment>
<comment type="subcellular location">
    <subcellularLocation>
        <location evidence="4">Cytoplasm</location>
    </subcellularLocation>
    <subcellularLocation>
        <location evidence="4">Nucleus</location>
    </subcellularLocation>
</comment>
<comment type="pathway">
    <text evidence="4">Purine metabolism; purine nucleoside salvage.</text>
</comment>
<keyword evidence="4" id="KW-0963">Cytoplasm</keyword>
<keyword evidence="1 4" id="KW-0328">Glycosyltransferase</keyword>
<dbReference type="NCBIfam" id="TIGR01694">
    <property type="entry name" value="MTAP"/>
    <property type="match status" value="1"/>
</dbReference>
<feature type="binding site" evidence="4">
    <location>
        <position position="192"/>
    </location>
    <ligand>
        <name>substrate</name>
    </ligand>
</feature>
<feature type="binding site" evidence="4">
    <location>
        <begin position="216"/>
        <end position="218"/>
    </location>
    <ligand>
        <name>substrate</name>
    </ligand>
</feature>
<proteinExistence type="inferred from homology"/>
<dbReference type="InterPro" id="IPR000845">
    <property type="entry name" value="Nucleoside_phosphorylase_d"/>
</dbReference>
<comment type="subunit">
    <text evidence="4">Homotrimer.</text>
</comment>
<dbReference type="SUPFAM" id="SSF53167">
    <property type="entry name" value="Purine and uridine phosphorylases"/>
    <property type="match status" value="1"/>
</dbReference>
<keyword evidence="4" id="KW-0539">Nucleus</keyword>
<dbReference type="InterPro" id="IPR018099">
    <property type="entry name" value="Purine_phosphorylase-2_CS"/>
</dbReference>
<comment type="catalytic activity">
    <reaction evidence="4">
        <text>a purine D-ribonucleoside + phosphate = a purine nucleobase + alpha-D-ribose 1-phosphate</text>
        <dbReference type="Rhea" id="RHEA:19805"/>
        <dbReference type="ChEBI" id="CHEBI:26386"/>
        <dbReference type="ChEBI" id="CHEBI:43474"/>
        <dbReference type="ChEBI" id="CHEBI:57720"/>
        <dbReference type="ChEBI" id="CHEBI:142355"/>
        <dbReference type="EC" id="2.4.2.1"/>
    </reaction>
</comment>
<organism evidence="6">
    <name type="scientific">Nyssomyia neivai</name>
    <dbReference type="NCBI Taxonomy" id="330878"/>
    <lineage>
        <taxon>Eukaryota</taxon>
        <taxon>Metazoa</taxon>
        <taxon>Ecdysozoa</taxon>
        <taxon>Arthropoda</taxon>
        <taxon>Hexapoda</taxon>
        <taxon>Insecta</taxon>
        <taxon>Pterygota</taxon>
        <taxon>Neoptera</taxon>
        <taxon>Endopterygota</taxon>
        <taxon>Diptera</taxon>
        <taxon>Nematocera</taxon>
        <taxon>Psychodoidea</taxon>
        <taxon>Psychodidae</taxon>
        <taxon>Nyssomyia</taxon>
    </lineage>
</organism>
<evidence type="ECO:0000259" key="5">
    <source>
        <dbReference type="Pfam" id="PF01048"/>
    </source>
</evidence>
<dbReference type="InterPro" id="IPR010044">
    <property type="entry name" value="MTAP"/>
</dbReference>
<dbReference type="PANTHER" id="PTHR42679:SF2">
    <property type="entry name" value="S-METHYL-5'-THIOADENOSINE PHOSPHORYLASE"/>
    <property type="match status" value="1"/>
</dbReference>
<dbReference type="HAMAP" id="MF_01963">
    <property type="entry name" value="MTAP"/>
    <property type="match status" value="1"/>
</dbReference>
<sequence>MSKSPVKIGIIGGSGLDDPDLLEERQEKFVSTPFGSPSDALIEGKIKGVNCVLLARHGRKHNINPTNVNYRANVWAMRMLGCTHLVVTSATGSLREEVKRGDIVIIDGFIDRTTKRQQTFYDGQDGHPEGVCHVPMHPAFCERTRKVLIETAKSIGVDVHERGTVVTIEGPRFSSRAESEMYRSWGGHLVGMTQVPEVMLAKEAGLLYATVAMVTDYDCWKDDECVSTGAVLKTFQENVHKVKNILIEAVTKIAELDWTETIQDARKLVKSNMM</sequence>
<dbReference type="AlphaFoldDB" id="A0A1L8DXQ8"/>
<dbReference type="PANTHER" id="PTHR42679">
    <property type="entry name" value="S-METHYL-5'-THIOADENOSINE PHOSPHORYLASE"/>
    <property type="match status" value="1"/>
</dbReference>
<evidence type="ECO:0000256" key="4">
    <source>
        <dbReference type="HAMAP-Rule" id="MF_03155"/>
    </source>
</evidence>
<name>A0A1L8DXQ8_9DIPT</name>
<dbReference type="CDD" id="cd09010">
    <property type="entry name" value="MTAP_SsMTAPII_like_MTIP"/>
    <property type="match status" value="1"/>
</dbReference>
<evidence type="ECO:0000313" key="6">
    <source>
        <dbReference type="EMBL" id="JAV11194.1"/>
    </source>
</evidence>
<feature type="binding site" evidence="4">
    <location>
        <position position="193"/>
    </location>
    <ligand>
        <name>phosphate</name>
        <dbReference type="ChEBI" id="CHEBI:43474"/>
    </ligand>
</feature>
<dbReference type="Gene3D" id="3.40.50.1580">
    <property type="entry name" value="Nucleoside phosphorylase domain"/>
    <property type="match status" value="1"/>
</dbReference>
<comment type="miscellaneous">
    <text evidence="4">Although this enzyme belongs to the family of MTA phosphorylases based on sequence homology, it lacks several conserved amino acids in the substrate binding pocket that confer specificity towards MTA.</text>
</comment>
<dbReference type="PROSITE" id="PS01240">
    <property type="entry name" value="PNP_MTAP_2"/>
    <property type="match status" value="1"/>
</dbReference>
<dbReference type="Pfam" id="PF01048">
    <property type="entry name" value="PNP_UDP_1"/>
    <property type="match status" value="1"/>
</dbReference>